<evidence type="ECO:0000313" key="2">
    <source>
        <dbReference type="EnsemblMetazoa" id="tetur26g02590.1"/>
    </source>
</evidence>
<dbReference type="Proteomes" id="UP000015104">
    <property type="component" value="Unassembled WGS sequence"/>
</dbReference>
<proteinExistence type="predicted"/>
<feature type="compositionally biased region" description="Basic and acidic residues" evidence="1">
    <location>
        <begin position="62"/>
        <end position="72"/>
    </location>
</feature>
<evidence type="ECO:0000256" key="1">
    <source>
        <dbReference type="SAM" id="MobiDB-lite"/>
    </source>
</evidence>
<feature type="compositionally biased region" description="Low complexity" evidence="1">
    <location>
        <begin position="262"/>
        <end position="275"/>
    </location>
</feature>
<name>T1KY62_TETUR</name>
<accession>T1KY62</accession>
<organism evidence="2 3">
    <name type="scientific">Tetranychus urticae</name>
    <name type="common">Two-spotted spider mite</name>
    <dbReference type="NCBI Taxonomy" id="32264"/>
    <lineage>
        <taxon>Eukaryota</taxon>
        <taxon>Metazoa</taxon>
        <taxon>Ecdysozoa</taxon>
        <taxon>Arthropoda</taxon>
        <taxon>Chelicerata</taxon>
        <taxon>Arachnida</taxon>
        <taxon>Acari</taxon>
        <taxon>Acariformes</taxon>
        <taxon>Trombidiformes</taxon>
        <taxon>Prostigmata</taxon>
        <taxon>Eleutherengona</taxon>
        <taxon>Raphignathae</taxon>
        <taxon>Tetranychoidea</taxon>
        <taxon>Tetranychidae</taxon>
        <taxon>Tetranychus</taxon>
    </lineage>
</organism>
<dbReference type="EnsemblMetazoa" id="tetur26g02590.1">
    <property type="protein sequence ID" value="tetur26g02590.1"/>
    <property type="gene ID" value="tetur26g02590"/>
</dbReference>
<feature type="compositionally biased region" description="Polar residues" evidence="1">
    <location>
        <begin position="9"/>
        <end position="26"/>
    </location>
</feature>
<evidence type="ECO:0000313" key="3">
    <source>
        <dbReference type="Proteomes" id="UP000015104"/>
    </source>
</evidence>
<protein>
    <submittedName>
        <fullName evidence="2">Uncharacterized protein</fullName>
    </submittedName>
</protein>
<dbReference type="EMBL" id="CAEY01000699">
    <property type="status" value="NOT_ANNOTATED_CDS"/>
    <property type="molecule type" value="Genomic_DNA"/>
</dbReference>
<feature type="region of interest" description="Disordered" evidence="1">
    <location>
        <begin position="202"/>
        <end position="352"/>
    </location>
</feature>
<reference evidence="3" key="1">
    <citation type="submission" date="2011-08" db="EMBL/GenBank/DDBJ databases">
        <authorList>
            <person name="Rombauts S."/>
        </authorList>
    </citation>
    <scope>NUCLEOTIDE SEQUENCE</scope>
    <source>
        <strain evidence="3">London</strain>
    </source>
</reference>
<sequence length="369" mass="41863">MKSTEGAKNGQNVKVFSPQEQFQSGNRFRFVPKNRQNNFNGDRHSFKQNNARCNNRGGRRATRSESDCDTKPRSTPIRNKNNEDIVFIIRKVDRSLRRTVSESSGETLPVRGILKYPRDWNRRTLSESSCDSSNQSNLLESHEKGQTQSLECISPLEASCEGSTESSCSSATEGPGQEEEKPKKSVHFSCYVSKATFKINSTILNNKQNGGNKKKNRKRDNNNKGNPTNSPVNPTNKNDISNTKHFQHNDRLKPQQPHHHSLQQQPNNHSQPNPTHQERISNQTRRNMNEESVIDSDDGPFINSADPPTDYDEEKQSENVDPMEAKMRSRQDSGYDSETSDRKGIDVNGTTCVKSPKRKFTIKKVDLNQ</sequence>
<keyword evidence="3" id="KW-1185">Reference proteome</keyword>
<feature type="compositionally biased region" description="Basic and acidic residues" evidence="1">
    <location>
        <begin position="314"/>
        <end position="345"/>
    </location>
</feature>
<feature type="region of interest" description="Disordered" evidence="1">
    <location>
        <begin position="163"/>
        <end position="185"/>
    </location>
</feature>
<dbReference type="HOGENOM" id="CLU_750821_0_0_1"/>
<dbReference type="AlphaFoldDB" id="T1KY62"/>
<reference evidence="2" key="2">
    <citation type="submission" date="2015-06" db="UniProtKB">
        <authorList>
            <consortium name="EnsemblMetazoa"/>
        </authorList>
    </citation>
    <scope>IDENTIFICATION</scope>
</reference>
<feature type="compositionally biased region" description="Polar residues" evidence="1">
    <location>
        <begin position="227"/>
        <end position="244"/>
    </location>
</feature>
<feature type="region of interest" description="Disordered" evidence="1">
    <location>
        <begin position="1"/>
        <end position="79"/>
    </location>
</feature>
<feature type="compositionally biased region" description="Low complexity" evidence="1">
    <location>
        <begin position="163"/>
        <end position="175"/>
    </location>
</feature>